<reference evidence="4" key="2">
    <citation type="submission" date="2020-09" db="EMBL/GenBank/DDBJ databases">
        <authorList>
            <person name="Sun Q."/>
            <person name="Zhou Y."/>
        </authorList>
    </citation>
    <scope>NUCLEOTIDE SEQUENCE</scope>
    <source>
        <strain evidence="4">CGMCC 1.16067</strain>
    </source>
</reference>
<keyword evidence="2 4" id="KW-0808">Transferase</keyword>
<gene>
    <name evidence="4" type="ORF">GCM10011519_27150</name>
</gene>
<evidence type="ECO:0000313" key="4">
    <source>
        <dbReference type="EMBL" id="GGF51706.1"/>
    </source>
</evidence>
<dbReference type="SUPFAM" id="SSF53756">
    <property type="entry name" value="UDP-Glycosyltransferase/glycogen phosphorylase"/>
    <property type="match status" value="1"/>
</dbReference>
<evidence type="ECO:0000259" key="3">
    <source>
        <dbReference type="Pfam" id="PF13439"/>
    </source>
</evidence>
<keyword evidence="1" id="KW-0328">Glycosyltransferase</keyword>
<dbReference type="Pfam" id="PF13439">
    <property type="entry name" value="Glyco_transf_4"/>
    <property type="match status" value="1"/>
</dbReference>
<name>A0A917BQ11_9ACTN</name>
<dbReference type="AlphaFoldDB" id="A0A917BQ11"/>
<dbReference type="Proteomes" id="UP000649179">
    <property type="component" value="Unassembled WGS sequence"/>
</dbReference>
<dbReference type="PANTHER" id="PTHR12526:SF510">
    <property type="entry name" value="D-INOSITOL 3-PHOSPHATE GLYCOSYLTRANSFERASE"/>
    <property type="match status" value="1"/>
</dbReference>
<accession>A0A917BQ11</accession>
<proteinExistence type="predicted"/>
<dbReference type="GO" id="GO:0016757">
    <property type="term" value="F:glycosyltransferase activity"/>
    <property type="evidence" value="ECO:0007669"/>
    <property type="project" value="UniProtKB-KW"/>
</dbReference>
<evidence type="ECO:0000256" key="2">
    <source>
        <dbReference type="ARBA" id="ARBA00022679"/>
    </source>
</evidence>
<feature type="domain" description="Glycosyltransferase subfamily 4-like N-terminal" evidence="3">
    <location>
        <begin position="19"/>
        <end position="180"/>
    </location>
</feature>
<protein>
    <submittedName>
        <fullName evidence="4">Glycosyl transferase</fullName>
    </submittedName>
</protein>
<dbReference type="PANTHER" id="PTHR12526">
    <property type="entry name" value="GLYCOSYLTRANSFERASE"/>
    <property type="match status" value="1"/>
</dbReference>
<organism evidence="4 5">
    <name type="scientific">Marmoricola endophyticus</name>
    <dbReference type="NCBI Taxonomy" id="2040280"/>
    <lineage>
        <taxon>Bacteria</taxon>
        <taxon>Bacillati</taxon>
        <taxon>Actinomycetota</taxon>
        <taxon>Actinomycetes</taxon>
        <taxon>Propionibacteriales</taxon>
        <taxon>Nocardioidaceae</taxon>
        <taxon>Marmoricola</taxon>
    </lineage>
</organism>
<evidence type="ECO:0000313" key="5">
    <source>
        <dbReference type="Proteomes" id="UP000649179"/>
    </source>
</evidence>
<evidence type="ECO:0000256" key="1">
    <source>
        <dbReference type="ARBA" id="ARBA00022676"/>
    </source>
</evidence>
<sequence length="355" mass="37125">MVLSAPPTVLWVLPVSDLGGVARHAADVARVEIPGYRVVFLVPDGPVVGVLRGAGAEVVVDRIGPAHGLAASLVALRRAQRRLRPAVVHSHLSYADVVASLGKQRGQRLVTTEHGIAADDLVYHRSTARSALKARLHRLRLRRTDGFVAVSHATLDAALTKWRLPPRLTTAVVPNGVDASSRSAAHAPGPHVVSLARLAPEKRLDRLLDGFALLAAEHPAARLTLAGTGPLEGDLRAQVSRLGLGDRVDLPGHVDAGPLLAEADVLAQLSVWENCSYAILDGLARGVGVVASPVGGNPELVPERCLVDPEDPTTVAAVLASQGLDRGTRPALPEGWPSVAAMTARIAAVYDGVLG</sequence>
<keyword evidence="5" id="KW-1185">Reference proteome</keyword>
<dbReference type="EMBL" id="BMKQ01000001">
    <property type="protein sequence ID" value="GGF51706.1"/>
    <property type="molecule type" value="Genomic_DNA"/>
</dbReference>
<dbReference type="RefSeq" id="WP_188780258.1">
    <property type="nucleotide sequence ID" value="NZ_BMKQ01000001.1"/>
</dbReference>
<dbReference type="Gene3D" id="3.40.50.2000">
    <property type="entry name" value="Glycogen Phosphorylase B"/>
    <property type="match status" value="2"/>
</dbReference>
<dbReference type="InterPro" id="IPR028098">
    <property type="entry name" value="Glyco_trans_4-like_N"/>
</dbReference>
<comment type="caution">
    <text evidence="4">The sequence shown here is derived from an EMBL/GenBank/DDBJ whole genome shotgun (WGS) entry which is preliminary data.</text>
</comment>
<dbReference type="Pfam" id="PF13692">
    <property type="entry name" value="Glyco_trans_1_4"/>
    <property type="match status" value="1"/>
</dbReference>
<reference evidence="4" key="1">
    <citation type="journal article" date="2014" name="Int. J. Syst. Evol. Microbiol.">
        <title>Complete genome sequence of Corynebacterium casei LMG S-19264T (=DSM 44701T), isolated from a smear-ripened cheese.</title>
        <authorList>
            <consortium name="US DOE Joint Genome Institute (JGI-PGF)"/>
            <person name="Walter F."/>
            <person name="Albersmeier A."/>
            <person name="Kalinowski J."/>
            <person name="Ruckert C."/>
        </authorList>
    </citation>
    <scope>NUCLEOTIDE SEQUENCE</scope>
    <source>
        <strain evidence="4">CGMCC 1.16067</strain>
    </source>
</reference>